<reference evidence="2 3" key="1">
    <citation type="submission" date="2015-10" db="EMBL/GenBank/DDBJ databases">
        <title>Draft genome sequence of Thermococcus celericrescens strain DSM 17994.</title>
        <authorList>
            <person name="Hong S.-J."/>
            <person name="Park C.-E."/>
            <person name="Shin J.-H."/>
        </authorList>
    </citation>
    <scope>NUCLEOTIDE SEQUENCE [LARGE SCALE GENOMIC DNA]</scope>
    <source>
        <strain evidence="2 3">DSM 17994</strain>
    </source>
</reference>
<keyword evidence="1" id="KW-0472">Membrane</keyword>
<evidence type="ECO:0000313" key="3">
    <source>
        <dbReference type="Proteomes" id="UP000053462"/>
    </source>
</evidence>
<dbReference type="RefSeq" id="WP_058937884.1">
    <property type="nucleotide sequence ID" value="NZ_LLYW01000003.1"/>
</dbReference>
<keyword evidence="1" id="KW-1133">Transmembrane helix</keyword>
<accession>A0A124EBM5</accession>
<protein>
    <submittedName>
        <fullName evidence="2">Uncharacterized protein</fullName>
    </submittedName>
</protein>
<dbReference type="Proteomes" id="UP000053462">
    <property type="component" value="Unassembled WGS sequence"/>
</dbReference>
<sequence>MVSKKWITAWLILNFLIFWFVGLASSGYSLEGYMPGQSEKIDLYTPIVYTAPNDRPVGILYMVDYDGVLYYYIVWEDEYFSNSLIDKLYRFFRGLVYGGATQDIEVVKVNPENGTFYFQTYEHTDVNGKLLENGSCLWVDENQIVPNCTVNGTHINVYVVTWNHMLSLIPAEGTERAVLPMKHMNPNDYVALGMFRRTQKTIAGVAVNSLLLAVVATLAFNGLMYIAWRKGYLTKEGQRKVRNEIRDGWRKLKERLKKRSK</sequence>
<keyword evidence="3" id="KW-1185">Reference proteome</keyword>
<proteinExistence type="predicted"/>
<evidence type="ECO:0000313" key="2">
    <source>
        <dbReference type="EMBL" id="KUH34614.1"/>
    </source>
</evidence>
<keyword evidence="1" id="KW-0812">Transmembrane</keyword>
<name>A0A124EBM5_9EURY</name>
<dbReference type="AlphaFoldDB" id="A0A124EBM5"/>
<evidence type="ECO:0000256" key="1">
    <source>
        <dbReference type="SAM" id="Phobius"/>
    </source>
</evidence>
<organism evidence="2 3">
    <name type="scientific">Thermococcus celericrescens</name>
    <dbReference type="NCBI Taxonomy" id="227598"/>
    <lineage>
        <taxon>Archaea</taxon>
        <taxon>Methanobacteriati</taxon>
        <taxon>Methanobacteriota</taxon>
        <taxon>Thermococci</taxon>
        <taxon>Thermococcales</taxon>
        <taxon>Thermococcaceae</taxon>
        <taxon>Thermococcus</taxon>
    </lineage>
</organism>
<feature type="transmembrane region" description="Helical" evidence="1">
    <location>
        <begin position="6"/>
        <end position="30"/>
    </location>
</feature>
<comment type="caution">
    <text evidence="2">The sequence shown here is derived from an EMBL/GenBank/DDBJ whole genome shotgun (WGS) entry which is preliminary data.</text>
</comment>
<dbReference type="OrthoDB" id="98452at2157"/>
<feature type="transmembrane region" description="Helical" evidence="1">
    <location>
        <begin position="202"/>
        <end position="228"/>
    </location>
</feature>
<dbReference type="EMBL" id="LLYW01000003">
    <property type="protein sequence ID" value="KUH34614.1"/>
    <property type="molecule type" value="Genomic_DNA"/>
</dbReference>
<dbReference type="STRING" id="227598.APY94_01085"/>
<gene>
    <name evidence="2" type="ORF">APY94_01085</name>
</gene>